<evidence type="ECO:0000313" key="3">
    <source>
        <dbReference type="Proteomes" id="UP000319817"/>
    </source>
</evidence>
<dbReference type="InterPro" id="IPR011467">
    <property type="entry name" value="DUF1573"/>
</dbReference>
<feature type="signal peptide" evidence="1">
    <location>
        <begin position="1"/>
        <end position="21"/>
    </location>
</feature>
<dbReference type="Proteomes" id="UP000319817">
    <property type="component" value="Chromosome"/>
</dbReference>
<dbReference type="AlphaFoldDB" id="A0A517NVR0"/>
<dbReference type="EMBL" id="CP036526">
    <property type="protein sequence ID" value="QDT11214.1"/>
    <property type="molecule type" value="Genomic_DNA"/>
</dbReference>
<evidence type="ECO:0000313" key="2">
    <source>
        <dbReference type="EMBL" id="QDT11214.1"/>
    </source>
</evidence>
<keyword evidence="1" id="KW-0732">Signal</keyword>
<dbReference type="OrthoDB" id="215317at2"/>
<feature type="chain" id="PRO_5022143366" description="DUF1573 domain-containing protein" evidence="1">
    <location>
        <begin position="22"/>
        <end position="417"/>
    </location>
</feature>
<organism evidence="2 3">
    <name type="scientific">Stieleria marina</name>
    <dbReference type="NCBI Taxonomy" id="1930275"/>
    <lineage>
        <taxon>Bacteria</taxon>
        <taxon>Pseudomonadati</taxon>
        <taxon>Planctomycetota</taxon>
        <taxon>Planctomycetia</taxon>
        <taxon>Pirellulales</taxon>
        <taxon>Pirellulaceae</taxon>
        <taxon>Stieleria</taxon>
    </lineage>
</organism>
<sequence precursor="true">MKHFWLLLTLCGGVGLSAAWALNQAKYGHRDAYLDRLNLKDVTADNVIELVKADQKSSGARVELLSEESHHFGSMAPGDEGEHTFRIKNVGTEPLSLKEGASTCKCTIGTLNQNTLAPGEETEIVVSWTVKTQKKDFSQKAQVITNDPHKVVLDFVIQGDVVRDIEFAPRAIQFGEVAAGEPFEVEAQMYSFYDNEIEISEVKFLSEQMNKLSKFDVEPFDPTVGEGEFSKATRGYNIKARVRSGLSQGAVATRMQVVFHVRDNQGEFVKEDESRVPVSFLSDVETTGFIAGQLSMVESTKIKSRQGAYVIELGALEDDDSKKARGFIKLKGSERDNTNLSIGEVEPAEAIQAKLGKPIKQESTVLYPLELEIIPGDKPFDLRGKSKGDYGTIWIETDNPKVPRMLIGVKFSIDAKQ</sequence>
<dbReference type="InterPro" id="IPR013783">
    <property type="entry name" value="Ig-like_fold"/>
</dbReference>
<keyword evidence="3" id="KW-1185">Reference proteome</keyword>
<gene>
    <name evidence="2" type="ORF">K239x_32080</name>
</gene>
<dbReference type="PANTHER" id="PTHR37833:SF1">
    <property type="entry name" value="SIGNAL PEPTIDE PROTEIN"/>
    <property type="match status" value="1"/>
</dbReference>
<proteinExistence type="predicted"/>
<dbReference type="Pfam" id="PF07610">
    <property type="entry name" value="DUF1573"/>
    <property type="match status" value="1"/>
</dbReference>
<protein>
    <recommendedName>
        <fullName evidence="4">DUF1573 domain-containing protein</fullName>
    </recommendedName>
</protein>
<reference evidence="2 3" key="1">
    <citation type="submission" date="2019-02" db="EMBL/GenBank/DDBJ databases">
        <title>Deep-cultivation of Planctomycetes and their phenomic and genomic characterization uncovers novel biology.</title>
        <authorList>
            <person name="Wiegand S."/>
            <person name="Jogler M."/>
            <person name="Boedeker C."/>
            <person name="Pinto D."/>
            <person name="Vollmers J."/>
            <person name="Rivas-Marin E."/>
            <person name="Kohn T."/>
            <person name="Peeters S.H."/>
            <person name="Heuer A."/>
            <person name="Rast P."/>
            <person name="Oberbeckmann S."/>
            <person name="Bunk B."/>
            <person name="Jeske O."/>
            <person name="Meyerdierks A."/>
            <person name="Storesund J.E."/>
            <person name="Kallscheuer N."/>
            <person name="Luecker S."/>
            <person name="Lage O.M."/>
            <person name="Pohl T."/>
            <person name="Merkel B.J."/>
            <person name="Hornburger P."/>
            <person name="Mueller R.-W."/>
            <person name="Bruemmer F."/>
            <person name="Labrenz M."/>
            <person name="Spormann A.M."/>
            <person name="Op den Camp H."/>
            <person name="Overmann J."/>
            <person name="Amann R."/>
            <person name="Jetten M.S.M."/>
            <person name="Mascher T."/>
            <person name="Medema M.H."/>
            <person name="Devos D.P."/>
            <person name="Kaster A.-K."/>
            <person name="Ovreas L."/>
            <person name="Rohde M."/>
            <person name="Galperin M.Y."/>
            <person name="Jogler C."/>
        </authorList>
    </citation>
    <scope>NUCLEOTIDE SEQUENCE [LARGE SCALE GENOMIC DNA]</scope>
    <source>
        <strain evidence="2 3">K23_9</strain>
    </source>
</reference>
<dbReference type="RefSeq" id="WP_145419084.1">
    <property type="nucleotide sequence ID" value="NZ_CP036526.1"/>
</dbReference>
<dbReference type="Gene3D" id="2.60.40.10">
    <property type="entry name" value="Immunoglobulins"/>
    <property type="match status" value="1"/>
</dbReference>
<name>A0A517NVR0_9BACT</name>
<evidence type="ECO:0008006" key="4">
    <source>
        <dbReference type="Google" id="ProtNLM"/>
    </source>
</evidence>
<dbReference type="PANTHER" id="PTHR37833">
    <property type="entry name" value="LIPOPROTEIN-RELATED"/>
    <property type="match status" value="1"/>
</dbReference>
<accession>A0A517NVR0</accession>
<evidence type="ECO:0000256" key="1">
    <source>
        <dbReference type="SAM" id="SignalP"/>
    </source>
</evidence>